<name>A0AAJ0MR77_9PEZI</name>
<keyword evidence="3" id="KW-1185">Reference proteome</keyword>
<sequence length="255" mass="28869">MTVEVECVYATKLSGKVEKGLQVVFISIRFHEIRVGIGRSLDFAWSGTQRRAPLGRTLSSLLMPASTVETHKHGSLKTWKVIIDAEQQSEGPRLYEERIESRELYRPVCLFLFNGHIVLMQYIHVNGVDKKPWRVQMTRCDMPCLFQHDHPEGRKTQVFFSVLTHSLLLLHALFPLTSSSPEGVRRPDWNHRETAGMLQLKFVASETHREDVLYANCKPKTAFGQLPHIFLQPAASQSGGPGRQSSAQLPNEGLL</sequence>
<protein>
    <submittedName>
        <fullName evidence="2">Uncharacterized protein</fullName>
    </submittedName>
</protein>
<accession>A0AAJ0MR77</accession>
<dbReference type="AlphaFoldDB" id="A0AAJ0MR77"/>
<proteinExistence type="predicted"/>
<comment type="caution">
    <text evidence="2">The sequence shown here is derived from an EMBL/GenBank/DDBJ whole genome shotgun (WGS) entry which is preliminary data.</text>
</comment>
<reference evidence="2 3" key="1">
    <citation type="journal article" date="2023" name="Mol. Phylogenet. Evol.">
        <title>Genome-scale phylogeny and comparative genomics of the fungal order Sordariales.</title>
        <authorList>
            <person name="Hensen N."/>
            <person name="Bonometti L."/>
            <person name="Westerberg I."/>
            <person name="Brannstrom I.O."/>
            <person name="Guillou S."/>
            <person name="Cros-Aarteil S."/>
            <person name="Calhoun S."/>
            <person name="Haridas S."/>
            <person name="Kuo A."/>
            <person name="Mondo S."/>
            <person name="Pangilinan J."/>
            <person name="Riley R."/>
            <person name="LaButti K."/>
            <person name="Andreopoulos B."/>
            <person name="Lipzen A."/>
            <person name="Chen C."/>
            <person name="Yan M."/>
            <person name="Daum C."/>
            <person name="Ng V."/>
            <person name="Clum A."/>
            <person name="Steindorff A."/>
            <person name="Ohm R.A."/>
            <person name="Martin F."/>
            <person name="Silar P."/>
            <person name="Natvig D.O."/>
            <person name="Lalanne C."/>
            <person name="Gautier V."/>
            <person name="Ament-Velasquez S.L."/>
            <person name="Kruys A."/>
            <person name="Hutchinson M.I."/>
            <person name="Powell A.J."/>
            <person name="Barry K."/>
            <person name="Miller A.N."/>
            <person name="Grigoriev I.V."/>
            <person name="Debuchy R."/>
            <person name="Gladieux P."/>
            <person name="Hiltunen Thoren M."/>
            <person name="Johannesson H."/>
        </authorList>
    </citation>
    <scope>NUCLEOTIDE SEQUENCE [LARGE SCALE GENOMIC DNA]</scope>
    <source>
        <strain evidence="2 3">FGSC 10403</strain>
    </source>
</reference>
<dbReference type="GeneID" id="87876528"/>
<dbReference type="Proteomes" id="UP001285908">
    <property type="component" value="Unassembled WGS sequence"/>
</dbReference>
<feature type="compositionally biased region" description="Polar residues" evidence="1">
    <location>
        <begin position="234"/>
        <end position="249"/>
    </location>
</feature>
<evidence type="ECO:0000313" key="2">
    <source>
        <dbReference type="EMBL" id="KAK3492366.1"/>
    </source>
</evidence>
<organism evidence="2 3">
    <name type="scientific">Neurospora hispaniola</name>
    <dbReference type="NCBI Taxonomy" id="588809"/>
    <lineage>
        <taxon>Eukaryota</taxon>
        <taxon>Fungi</taxon>
        <taxon>Dikarya</taxon>
        <taxon>Ascomycota</taxon>
        <taxon>Pezizomycotina</taxon>
        <taxon>Sordariomycetes</taxon>
        <taxon>Sordariomycetidae</taxon>
        <taxon>Sordariales</taxon>
        <taxon>Sordariaceae</taxon>
        <taxon>Neurospora</taxon>
    </lineage>
</organism>
<dbReference type="RefSeq" id="XP_062692824.1">
    <property type="nucleotide sequence ID" value="XM_062838906.1"/>
</dbReference>
<gene>
    <name evidence="2" type="ORF">B0T23DRAFT_404448</name>
</gene>
<dbReference type="EMBL" id="JAULSX010000004">
    <property type="protein sequence ID" value="KAK3492366.1"/>
    <property type="molecule type" value="Genomic_DNA"/>
</dbReference>
<evidence type="ECO:0000313" key="3">
    <source>
        <dbReference type="Proteomes" id="UP001285908"/>
    </source>
</evidence>
<evidence type="ECO:0000256" key="1">
    <source>
        <dbReference type="SAM" id="MobiDB-lite"/>
    </source>
</evidence>
<feature type="region of interest" description="Disordered" evidence="1">
    <location>
        <begin position="234"/>
        <end position="255"/>
    </location>
</feature>